<evidence type="ECO:0000313" key="1">
    <source>
        <dbReference type="EMBL" id="QHU32902.1"/>
    </source>
</evidence>
<protein>
    <submittedName>
        <fullName evidence="1">Uncharacterized protein</fullName>
    </submittedName>
</protein>
<dbReference type="AlphaFoldDB" id="A0A6C0LUJ3"/>
<dbReference type="EMBL" id="MN740556">
    <property type="protein sequence ID" value="QHU32902.1"/>
    <property type="molecule type" value="Genomic_DNA"/>
</dbReference>
<accession>A0A6C0LUJ3</accession>
<reference evidence="1" key="1">
    <citation type="journal article" date="2020" name="Nature">
        <title>Giant virus diversity and host interactions through global metagenomics.</title>
        <authorList>
            <person name="Schulz F."/>
            <person name="Roux S."/>
            <person name="Paez-Espino D."/>
            <person name="Jungbluth S."/>
            <person name="Walsh D.A."/>
            <person name="Denef V.J."/>
            <person name="McMahon K.D."/>
            <person name="Konstantinidis K.T."/>
            <person name="Eloe-Fadrosh E.A."/>
            <person name="Kyrpides N.C."/>
            <person name="Woyke T."/>
        </authorList>
    </citation>
    <scope>NUCLEOTIDE SEQUENCE</scope>
    <source>
        <strain evidence="1">GVMAG-S-1014582-52</strain>
    </source>
</reference>
<sequence>MIETRFINLGMWYPYIILMLAPEESNVYDSLPNDIETLNQINCDDKIEDLKQLKRDDIIVRTQISIFPLQKRCNFSFIKVVDSDTKKNCLKICTQMYKKFLNI</sequence>
<proteinExistence type="predicted"/>
<name>A0A6C0LUJ3_9ZZZZ</name>
<organism evidence="1">
    <name type="scientific">viral metagenome</name>
    <dbReference type="NCBI Taxonomy" id="1070528"/>
    <lineage>
        <taxon>unclassified sequences</taxon>
        <taxon>metagenomes</taxon>
        <taxon>organismal metagenomes</taxon>
    </lineage>
</organism>